<evidence type="ECO:0000313" key="5">
    <source>
        <dbReference type="Proteomes" id="UP000292445"/>
    </source>
</evidence>
<evidence type="ECO:0000256" key="2">
    <source>
        <dbReference type="ARBA" id="ARBA00022801"/>
    </source>
</evidence>
<dbReference type="EMBL" id="SGXC01000003">
    <property type="protein sequence ID" value="RZS78017.1"/>
    <property type="molecule type" value="Genomic_DNA"/>
</dbReference>
<sequence>MTRPESSAASTAVRNVLFIMCDQLRADYLGCYGHPSIRTPNIDALASQGVRFTRAYCSAPTCGPSRMSFYTGRSMTSHGAIWNFMPLSIGQPTIGDWLRPRGVEVALAGKTHFAPDLDGLQRVGAHVPPEAPVLEGGFLVVDRYEGHANPGPEHPYTKYLRAAGYDVADPWSDFVIAGEDEAGRPASGWEMRNAHYAARVDERHSETAYTTDVAIDFIRRQQGRPWLLHVSYIKPHWPYIAPSPYHAMYGPEDCLPACRDDAERDDPHPVYGAYLRHGESSAFSQEKVASHVKPTYMGLVTQIDDHLGRLLEALRATGQYEDTLIVFTSDHGDYLGDHWLGDKDLFHDPSARIPFIMVDPRARPETRGSSVDRPVESIDFLATVADAFEVPDTDHVIEGMSLLPFSRGGASAPWRFAAVSELDYAFREARVLLGRDARRCRGYMVRSDRWKYIYWEGFAPQLFDMQEDPMELRDVASNPGHASVLALHKEYLFDWLRQRKTSLTVPSTRIVVSRDTIEPAHGIRIGVW</sequence>
<evidence type="ECO:0000259" key="3">
    <source>
        <dbReference type="Pfam" id="PF00884"/>
    </source>
</evidence>
<dbReference type="InterPro" id="IPR000917">
    <property type="entry name" value="Sulfatase_N"/>
</dbReference>
<proteinExistence type="predicted"/>
<dbReference type="InterPro" id="IPR017850">
    <property type="entry name" value="Alkaline_phosphatase_core_sf"/>
</dbReference>
<dbReference type="Pfam" id="PF00884">
    <property type="entry name" value="Sulfatase"/>
    <property type="match status" value="2"/>
</dbReference>
<keyword evidence="5" id="KW-1185">Reference proteome</keyword>
<reference evidence="4 5" key="1">
    <citation type="submission" date="2019-02" db="EMBL/GenBank/DDBJ databases">
        <title>Genomic Encyclopedia of Type Strains, Phase IV (KMG-IV): sequencing the most valuable type-strain genomes for metagenomic binning, comparative biology and taxonomic classification.</title>
        <authorList>
            <person name="Goeker M."/>
        </authorList>
    </citation>
    <scope>NUCLEOTIDE SEQUENCE [LARGE SCALE GENOMIC DNA]</scope>
    <source>
        <strain evidence="4 5">K24</strain>
    </source>
</reference>
<dbReference type="PANTHER" id="PTHR45953">
    <property type="entry name" value="IDURONATE 2-SULFATASE"/>
    <property type="match status" value="1"/>
</dbReference>
<name>A0A4Q7N7R3_9BURK</name>
<dbReference type="AlphaFoldDB" id="A0A4Q7N7R3"/>
<dbReference type="RefSeq" id="WP_130360459.1">
    <property type="nucleotide sequence ID" value="NZ_SGXC01000003.1"/>
</dbReference>
<evidence type="ECO:0000256" key="1">
    <source>
        <dbReference type="ARBA" id="ARBA00022723"/>
    </source>
</evidence>
<dbReference type="GO" id="GO:0046872">
    <property type="term" value="F:metal ion binding"/>
    <property type="evidence" value="ECO:0007669"/>
    <property type="project" value="UniProtKB-KW"/>
</dbReference>
<accession>A0A4Q7N7R3</accession>
<organism evidence="4 5">
    <name type="scientific">Pigmentiphaga kullae</name>
    <dbReference type="NCBI Taxonomy" id="151784"/>
    <lineage>
        <taxon>Bacteria</taxon>
        <taxon>Pseudomonadati</taxon>
        <taxon>Pseudomonadota</taxon>
        <taxon>Betaproteobacteria</taxon>
        <taxon>Burkholderiales</taxon>
        <taxon>Alcaligenaceae</taxon>
        <taxon>Pigmentiphaga</taxon>
    </lineage>
</organism>
<protein>
    <submittedName>
        <fullName evidence="4">Arylsulfatase A-like enzyme</fullName>
    </submittedName>
</protein>
<dbReference type="GO" id="GO:0008484">
    <property type="term" value="F:sulfuric ester hydrolase activity"/>
    <property type="evidence" value="ECO:0007669"/>
    <property type="project" value="TreeGrafter"/>
</dbReference>
<dbReference type="OrthoDB" id="9766107at2"/>
<keyword evidence="1" id="KW-0479">Metal-binding</keyword>
<evidence type="ECO:0000313" key="4">
    <source>
        <dbReference type="EMBL" id="RZS78017.1"/>
    </source>
</evidence>
<dbReference type="PANTHER" id="PTHR45953:SF1">
    <property type="entry name" value="IDURONATE 2-SULFATASE"/>
    <property type="match status" value="1"/>
</dbReference>
<gene>
    <name evidence="4" type="ORF">EV675_4657</name>
</gene>
<dbReference type="Proteomes" id="UP000292445">
    <property type="component" value="Unassembled WGS sequence"/>
</dbReference>
<dbReference type="GO" id="GO:0005737">
    <property type="term" value="C:cytoplasm"/>
    <property type="evidence" value="ECO:0007669"/>
    <property type="project" value="TreeGrafter"/>
</dbReference>
<keyword evidence="2" id="KW-0378">Hydrolase</keyword>
<dbReference type="Gene3D" id="3.40.720.10">
    <property type="entry name" value="Alkaline Phosphatase, subunit A"/>
    <property type="match status" value="1"/>
</dbReference>
<feature type="domain" description="Sulfatase N-terminal" evidence="3">
    <location>
        <begin position="157"/>
        <end position="389"/>
    </location>
</feature>
<comment type="caution">
    <text evidence="4">The sequence shown here is derived from an EMBL/GenBank/DDBJ whole genome shotgun (WGS) entry which is preliminary data.</text>
</comment>
<dbReference type="SUPFAM" id="SSF53649">
    <property type="entry name" value="Alkaline phosphatase-like"/>
    <property type="match status" value="1"/>
</dbReference>
<feature type="domain" description="Sulfatase N-terminal" evidence="3">
    <location>
        <begin position="14"/>
        <end position="115"/>
    </location>
</feature>